<name>A0A5C7B999_9FLAO</name>
<dbReference type="PROSITE" id="PS51007">
    <property type="entry name" value="CYTC"/>
    <property type="match status" value="1"/>
</dbReference>
<dbReference type="Pfam" id="PF00034">
    <property type="entry name" value="Cytochrom_C"/>
    <property type="match status" value="1"/>
</dbReference>
<evidence type="ECO:0000259" key="5">
    <source>
        <dbReference type="PROSITE" id="PS51007"/>
    </source>
</evidence>
<dbReference type="GO" id="GO:0046872">
    <property type="term" value="F:metal ion binding"/>
    <property type="evidence" value="ECO:0007669"/>
    <property type="project" value="UniProtKB-KW"/>
</dbReference>
<dbReference type="Gene3D" id="1.10.760.10">
    <property type="entry name" value="Cytochrome c-like domain"/>
    <property type="match status" value="1"/>
</dbReference>
<dbReference type="GO" id="GO:0020037">
    <property type="term" value="F:heme binding"/>
    <property type="evidence" value="ECO:0007669"/>
    <property type="project" value="InterPro"/>
</dbReference>
<dbReference type="SUPFAM" id="SSF46626">
    <property type="entry name" value="Cytochrome c"/>
    <property type="match status" value="1"/>
</dbReference>
<keyword evidence="7" id="KW-1185">Reference proteome</keyword>
<dbReference type="AlphaFoldDB" id="A0A5C7B999"/>
<organism evidence="6 7">
    <name type="scientific">Psychroserpens burtonensis</name>
    <dbReference type="NCBI Taxonomy" id="49278"/>
    <lineage>
        <taxon>Bacteria</taxon>
        <taxon>Pseudomonadati</taxon>
        <taxon>Bacteroidota</taxon>
        <taxon>Flavobacteriia</taxon>
        <taxon>Flavobacteriales</taxon>
        <taxon>Flavobacteriaceae</taxon>
        <taxon>Psychroserpens</taxon>
    </lineage>
</organism>
<dbReference type="PANTHER" id="PTHR35008:SF8">
    <property type="entry name" value="ALCOHOL DEHYDROGENASE CYTOCHROME C SUBUNIT"/>
    <property type="match status" value="1"/>
</dbReference>
<dbReference type="InterPro" id="IPR036909">
    <property type="entry name" value="Cyt_c-like_dom_sf"/>
</dbReference>
<dbReference type="Proteomes" id="UP000321938">
    <property type="component" value="Unassembled WGS sequence"/>
</dbReference>
<dbReference type="PANTHER" id="PTHR35008">
    <property type="entry name" value="BLL4482 PROTEIN-RELATED"/>
    <property type="match status" value="1"/>
</dbReference>
<evidence type="ECO:0000313" key="6">
    <source>
        <dbReference type="EMBL" id="TXE16451.1"/>
    </source>
</evidence>
<evidence type="ECO:0000256" key="2">
    <source>
        <dbReference type="ARBA" id="ARBA00022723"/>
    </source>
</evidence>
<dbReference type="STRING" id="1123037.GCA_000425305_02500"/>
<sequence length="105" mass="11660">MTRGETVYSNFCITCHLPNGKGVAKIFPPLAKSDYLMTKRRASIKAIKYGQSGEIIVNGQKYNNVMSPLGLEDDEIADVMNYITNSWGNSNDKLITESEVSKIEP</sequence>
<keyword evidence="1 4" id="KW-0349">Heme</keyword>
<accession>A0A5C7B999</accession>
<evidence type="ECO:0000256" key="3">
    <source>
        <dbReference type="ARBA" id="ARBA00023004"/>
    </source>
</evidence>
<dbReference type="EMBL" id="VOSB01000018">
    <property type="protein sequence ID" value="TXE16451.1"/>
    <property type="molecule type" value="Genomic_DNA"/>
</dbReference>
<keyword evidence="3 4" id="KW-0408">Iron</keyword>
<feature type="domain" description="Cytochrome c" evidence="5">
    <location>
        <begin position="1"/>
        <end position="87"/>
    </location>
</feature>
<comment type="caution">
    <text evidence="6">The sequence shown here is derived from an EMBL/GenBank/DDBJ whole genome shotgun (WGS) entry which is preliminary data.</text>
</comment>
<dbReference type="GO" id="GO:0009055">
    <property type="term" value="F:electron transfer activity"/>
    <property type="evidence" value="ECO:0007669"/>
    <property type="project" value="InterPro"/>
</dbReference>
<reference evidence="6 7" key="1">
    <citation type="submission" date="2019-08" db="EMBL/GenBank/DDBJ databases">
        <title>Genome of Psychroserpens burtonensis ACAM 167.</title>
        <authorList>
            <person name="Bowman J.P."/>
        </authorList>
    </citation>
    <scope>NUCLEOTIDE SEQUENCE [LARGE SCALE GENOMIC DNA]</scope>
    <source>
        <strain evidence="6 7">ACAM 167</strain>
    </source>
</reference>
<gene>
    <name evidence="6" type="ORF">ES692_12990</name>
</gene>
<keyword evidence="2 4" id="KW-0479">Metal-binding</keyword>
<dbReference type="InterPro" id="IPR009056">
    <property type="entry name" value="Cyt_c-like_dom"/>
</dbReference>
<proteinExistence type="predicted"/>
<evidence type="ECO:0000256" key="1">
    <source>
        <dbReference type="ARBA" id="ARBA00022617"/>
    </source>
</evidence>
<dbReference type="OrthoDB" id="9811395at2"/>
<protein>
    <submittedName>
        <fullName evidence="6">Cytochrome c</fullName>
    </submittedName>
</protein>
<dbReference type="InterPro" id="IPR051459">
    <property type="entry name" value="Cytochrome_c-type_DH"/>
</dbReference>
<evidence type="ECO:0000313" key="7">
    <source>
        <dbReference type="Proteomes" id="UP000321938"/>
    </source>
</evidence>
<evidence type="ECO:0000256" key="4">
    <source>
        <dbReference type="PROSITE-ProRule" id="PRU00433"/>
    </source>
</evidence>